<dbReference type="AlphaFoldDB" id="A0A368G3J3"/>
<protein>
    <submittedName>
        <fullName evidence="2">Uncharacterized protein</fullName>
    </submittedName>
</protein>
<keyword evidence="3" id="KW-1185">Reference proteome</keyword>
<dbReference type="EMBL" id="JOJR01000364">
    <property type="protein sequence ID" value="RCN38996.1"/>
    <property type="molecule type" value="Genomic_DNA"/>
</dbReference>
<evidence type="ECO:0000313" key="2">
    <source>
        <dbReference type="EMBL" id="RCN38996.1"/>
    </source>
</evidence>
<dbReference type="Proteomes" id="UP000252519">
    <property type="component" value="Unassembled WGS sequence"/>
</dbReference>
<reference evidence="2 3" key="1">
    <citation type="submission" date="2014-10" db="EMBL/GenBank/DDBJ databases">
        <title>Draft genome of the hookworm Ancylostoma caninum.</title>
        <authorList>
            <person name="Mitreva M."/>
        </authorList>
    </citation>
    <scope>NUCLEOTIDE SEQUENCE [LARGE SCALE GENOMIC DNA]</scope>
    <source>
        <strain evidence="2 3">Baltimore</strain>
    </source>
</reference>
<dbReference type="STRING" id="29170.A0A368G3J3"/>
<comment type="caution">
    <text evidence="2">The sequence shown here is derived from an EMBL/GenBank/DDBJ whole genome shotgun (WGS) entry which is preliminary data.</text>
</comment>
<organism evidence="2 3">
    <name type="scientific">Ancylostoma caninum</name>
    <name type="common">Dog hookworm</name>
    <dbReference type="NCBI Taxonomy" id="29170"/>
    <lineage>
        <taxon>Eukaryota</taxon>
        <taxon>Metazoa</taxon>
        <taxon>Ecdysozoa</taxon>
        <taxon>Nematoda</taxon>
        <taxon>Chromadorea</taxon>
        <taxon>Rhabditida</taxon>
        <taxon>Rhabditina</taxon>
        <taxon>Rhabditomorpha</taxon>
        <taxon>Strongyloidea</taxon>
        <taxon>Ancylostomatidae</taxon>
        <taxon>Ancylostomatinae</taxon>
        <taxon>Ancylostoma</taxon>
    </lineage>
</organism>
<proteinExistence type="predicted"/>
<sequence>MSDPSAPSGGPKFRIVAGRGLGERPSPGASVSGNSPLPQEIKPNTMMAPVSMHMQNPQHQQPMQSQPQMVIQGAPPSDYFIAIKIIIGRPWRWHAGPNEPAAAFPIEYTATNPDK</sequence>
<evidence type="ECO:0000313" key="3">
    <source>
        <dbReference type="Proteomes" id="UP000252519"/>
    </source>
</evidence>
<name>A0A368G3J3_ANCCA</name>
<gene>
    <name evidence="2" type="ORF">ANCCAN_15089</name>
</gene>
<feature type="region of interest" description="Disordered" evidence="1">
    <location>
        <begin position="1"/>
        <end position="43"/>
    </location>
</feature>
<accession>A0A368G3J3</accession>
<evidence type="ECO:0000256" key="1">
    <source>
        <dbReference type="SAM" id="MobiDB-lite"/>
    </source>
</evidence>